<reference evidence="2" key="1">
    <citation type="journal article" date="2019" name="Int. J. Syst. Evol. Microbiol.">
        <title>The Global Catalogue of Microorganisms (GCM) 10K type strain sequencing project: providing services to taxonomists for standard genome sequencing and annotation.</title>
        <authorList>
            <consortium name="The Broad Institute Genomics Platform"/>
            <consortium name="The Broad Institute Genome Sequencing Center for Infectious Disease"/>
            <person name="Wu L."/>
            <person name="Ma J."/>
        </authorList>
    </citation>
    <scope>NUCLEOTIDE SEQUENCE [LARGE SCALE GENOMIC DNA]</scope>
    <source>
        <strain evidence="2">KCTC 42087</strain>
    </source>
</reference>
<comment type="caution">
    <text evidence="1">The sequence shown here is derived from an EMBL/GenBank/DDBJ whole genome shotgun (WGS) entry which is preliminary data.</text>
</comment>
<keyword evidence="2" id="KW-1185">Reference proteome</keyword>
<dbReference type="EMBL" id="JBHSON010000038">
    <property type="protein sequence ID" value="MFC5749056.1"/>
    <property type="molecule type" value="Genomic_DNA"/>
</dbReference>
<protein>
    <submittedName>
        <fullName evidence="1">Uncharacterized protein</fullName>
    </submittedName>
</protein>
<dbReference type="RefSeq" id="WP_378284769.1">
    <property type="nucleotide sequence ID" value="NZ_JBHSON010000038.1"/>
</dbReference>
<dbReference type="Proteomes" id="UP001596074">
    <property type="component" value="Unassembled WGS sequence"/>
</dbReference>
<sequence>MPPLSPTRSRRPVRAAVQVDAGPRPHAVTGGPDLREYALRCRPALARLHLLSCLQSSAPLPSGPVADGRAAVELIKTELDAALSALKTAGAAGTGAGGRRLLVARVTRLRLAADAMERVLGRAEEAGDLPGLRDLLVRFDILLSALGTVQHAVSDP</sequence>
<gene>
    <name evidence="1" type="ORF">ACFPZN_25855</name>
</gene>
<name>A0ABW1A0V3_9ACTN</name>
<accession>A0ABW1A0V3</accession>
<organism evidence="1 2">
    <name type="scientific">Actinomadura rugatobispora</name>
    <dbReference type="NCBI Taxonomy" id="1994"/>
    <lineage>
        <taxon>Bacteria</taxon>
        <taxon>Bacillati</taxon>
        <taxon>Actinomycetota</taxon>
        <taxon>Actinomycetes</taxon>
        <taxon>Streptosporangiales</taxon>
        <taxon>Thermomonosporaceae</taxon>
        <taxon>Actinomadura</taxon>
    </lineage>
</organism>
<evidence type="ECO:0000313" key="1">
    <source>
        <dbReference type="EMBL" id="MFC5749056.1"/>
    </source>
</evidence>
<evidence type="ECO:0000313" key="2">
    <source>
        <dbReference type="Proteomes" id="UP001596074"/>
    </source>
</evidence>
<proteinExistence type="predicted"/>